<proteinExistence type="predicted"/>
<evidence type="ECO:0000313" key="1">
    <source>
        <dbReference type="EMBL" id="SHK03918.1"/>
    </source>
</evidence>
<accession>A0A1M6P7K7</accession>
<name>A0A1M6P7K7_9FLAO</name>
<dbReference type="RefSeq" id="WP_073222089.1">
    <property type="nucleotide sequence ID" value="NZ_FNNS01000010.1"/>
</dbReference>
<gene>
    <name evidence="1" type="ORF">SAMN04487908_14311</name>
</gene>
<reference evidence="2" key="1">
    <citation type="submission" date="2016-11" db="EMBL/GenBank/DDBJ databases">
        <authorList>
            <person name="Varghese N."/>
            <person name="Submissions S."/>
        </authorList>
    </citation>
    <scope>NUCLEOTIDE SEQUENCE [LARGE SCALE GENOMIC DNA]</scope>
    <source>
        <strain evidence="2">DSM 26349</strain>
    </source>
</reference>
<dbReference type="OrthoDB" id="1445248at2"/>
<evidence type="ECO:0000313" key="2">
    <source>
        <dbReference type="Proteomes" id="UP000184172"/>
    </source>
</evidence>
<dbReference type="EMBL" id="FQYV01000043">
    <property type="protein sequence ID" value="SHK03918.1"/>
    <property type="molecule type" value="Genomic_DNA"/>
</dbReference>
<dbReference type="AlphaFoldDB" id="A0A1M6P7K7"/>
<protein>
    <recommendedName>
        <fullName evidence="3">Lipoprotein</fullName>
    </recommendedName>
</protein>
<dbReference type="Proteomes" id="UP000184172">
    <property type="component" value="Unassembled WGS sequence"/>
</dbReference>
<dbReference type="PROSITE" id="PS51257">
    <property type="entry name" value="PROKAR_LIPOPROTEIN"/>
    <property type="match status" value="1"/>
</dbReference>
<organism evidence="1 2">
    <name type="scientific">Aequorivita viscosa</name>
    <dbReference type="NCBI Taxonomy" id="797419"/>
    <lineage>
        <taxon>Bacteria</taxon>
        <taxon>Pseudomonadati</taxon>
        <taxon>Bacteroidota</taxon>
        <taxon>Flavobacteriia</taxon>
        <taxon>Flavobacteriales</taxon>
        <taxon>Flavobacteriaceae</taxon>
        <taxon>Aequorivita</taxon>
    </lineage>
</organism>
<dbReference type="STRING" id="797419.SAMN05216556_1106"/>
<evidence type="ECO:0008006" key="3">
    <source>
        <dbReference type="Google" id="ProtNLM"/>
    </source>
</evidence>
<sequence length="111" mass="12422">MKKLFFLILTIAIVACSSDTKSDHDTVRELAKKDIIEKLDLPKGTEFSDESVELTTNPADGDGPNVEYIVKVTVKSQDQSGSEVVKVHKMHYKKKADAEAAKDQFELTFFE</sequence>
<keyword evidence="2" id="KW-1185">Reference proteome</keyword>